<dbReference type="Gene3D" id="2.120.10.30">
    <property type="entry name" value="TolB, C-terminal domain"/>
    <property type="match status" value="1"/>
</dbReference>
<sequence length="335" mass="38751">MRVRNICIIIFLICTTFLLSGCKDYTSGDHEVNSNPINIVEMGFVLEGEDGFVYFQDGESNNNISRLVGTMKETYVNTYGMNLNLYDNYLYYRDYKNGAKLMRLDINNPEKREIISDINTYQSIIVDGVIYANIVNLGYYENGLYRIDLDGSKKKKLVSASINCMQYESDYIYYCKSTKGQLFRIDLNGKNNEEILIQGTGEYIETTHFIVNQEWIYFNNRNHDELNGAVDSNLSICRVRDDGTEFEELADGYVSNIYNKDGKKYLLYINKDILYMMNLETKEVEEIFSGRITSVNVFQDKIYVLDWDNNSIIHKINMENKEVSILGEDSGNGTK</sequence>
<dbReference type="Proteomes" id="UP000190285">
    <property type="component" value="Unassembled WGS sequence"/>
</dbReference>
<feature type="domain" description="Prolow-density lipoprotein receptor-related protein 1-like beta-propeller" evidence="1">
    <location>
        <begin position="141"/>
        <end position="330"/>
    </location>
</feature>
<dbReference type="PROSITE" id="PS51257">
    <property type="entry name" value="PROKAR_LIPOPROTEIN"/>
    <property type="match status" value="1"/>
</dbReference>
<gene>
    <name evidence="2" type="ORF">SAMN02194393_02201</name>
</gene>
<dbReference type="AlphaFoldDB" id="A0A1T5KZD9"/>
<accession>A0A1T5KZD9</accession>
<proteinExistence type="predicted"/>
<dbReference type="OrthoDB" id="1676127at2"/>
<keyword evidence="3" id="KW-1185">Reference proteome</keyword>
<organism evidence="2 3">
    <name type="scientific">Maledivibacter halophilus</name>
    <dbReference type="NCBI Taxonomy" id="36842"/>
    <lineage>
        <taxon>Bacteria</taxon>
        <taxon>Bacillati</taxon>
        <taxon>Bacillota</taxon>
        <taxon>Clostridia</taxon>
        <taxon>Peptostreptococcales</taxon>
        <taxon>Caminicellaceae</taxon>
        <taxon>Maledivibacter</taxon>
    </lineage>
</organism>
<dbReference type="SUPFAM" id="SSF101898">
    <property type="entry name" value="NHL repeat"/>
    <property type="match status" value="1"/>
</dbReference>
<dbReference type="InterPro" id="IPR011042">
    <property type="entry name" value="6-blade_b-propeller_TolB-like"/>
</dbReference>
<evidence type="ECO:0000259" key="1">
    <source>
        <dbReference type="Pfam" id="PF16472"/>
    </source>
</evidence>
<reference evidence="2 3" key="1">
    <citation type="submission" date="2017-02" db="EMBL/GenBank/DDBJ databases">
        <authorList>
            <person name="Peterson S.W."/>
        </authorList>
    </citation>
    <scope>NUCLEOTIDE SEQUENCE [LARGE SCALE GENOMIC DNA]</scope>
    <source>
        <strain evidence="2 3">M1</strain>
    </source>
</reference>
<dbReference type="EMBL" id="FUZT01000005">
    <property type="protein sequence ID" value="SKC69071.1"/>
    <property type="molecule type" value="Genomic_DNA"/>
</dbReference>
<dbReference type="Pfam" id="PF16472">
    <property type="entry name" value="DUF5050"/>
    <property type="match status" value="1"/>
</dbReference>
<evidence type="ECO:0000313" key="2">
    <source>
        <dbReference type="EMBL" id="SKC69071.1"/>
    </source>
</evidence>
<dbReference type="InterPro" id="IPR032485">
    <property type="entry name" value="LRP1-like_beta_prop"/>
</dbReference>
<dbReference type="RefSeq" id="WP_079491629.1">
    <property type="nucleotide sequence ID" value="NZ_FUZT01000005.1"/>
</dbReference>
<name>A0A1T5KZD9_9FIRM</name>
<evidence type="ECO:0000313" key="3">
    <source>
        <dbReference type="Proteomes" id="UP000190285"/>
    </source>
</evidence>
<dbReference type="STRING" id="36842.SAMN02194393_02201"/>
<protein>
    <recommendedName>
        <fullName evidence="1">Prolow-density lipoprotein receptor-related protein 1-like beta-propeller domain-containing protein</fullName>
    </recommendedName>
</protein>